<dbReference type="EMBL" id="PFGC01000046">
    <property type="protein sequence ID" value="PIW36600.1"/>
    <property type="molecule type" value="Genomic_DNA"/>
</dbReference>
<gene>
    <name evidence="2" type="ORF">COW24_04550</name>
</gene>
<evidence type="ECO:0000256" key="1">
    <source>
        <dbReference type="SAM" id="Phobius"/>
    </source>
</evidence>
<keyword evidence="1" id="KW-0812">Transmembrane</keyword>
<sequence length="105" mass="11966">MLAIKILSILMCVLFASLVQHIGRKMISLKSLRDFIENFNTTKHSVFEQIFFLNFSLFPKMYLSMVDLIGDNISTWFFRAAGYFFLTSAAIALIGGIVLIFIPFS</sequence>
<organism evidence="2 3">
    <name type="scientific">Candidatus Kerfeldbacteria bacterium CG15_BIG_FIL_POST_REV_8_21_14_020_45_12</name>
    <dbReference type="NCBI Taxonomy" id="2014247"/>
    <lineage>
        <taxon>Bacteria</taxon>
        <taxon>Candidatus Kerfeldiibacteriota</taxon>
    </lineage>
</organism>
<comment type="caution">
    <text evidence="2">The sequence shown here is derived from an EMBL/GenBank/DDBJ whole genome shotgun (WGS) entry which is preliminary data.</text>
</comment>
<feature type="transmembrane region" description="Helical" evidence="1">
    <location>
        <begin position="83"/>
        <end position="104"/>
    </location>
</feature>
<keyword evidence="1" id="KW-0472">Membrane</keyword>
<keyword evidence="1" id="KW-1133">Transmembrane helix</keyword>
<accession>A0A2M7H2Y8</accession>
<reference evidence="2 3" key="1">
    <citation type="submission" date="2017-09" db="EMBL/GenBank/DDBJ databases">
        <title>Depth-based differentiation of microbial function through sediment-hosted aquifers and enrichment of novel symbionts in the deep terrestrial subsurface.</title>
        <authorList>
            <person name="Probst A.J."/>
            <person name="Ladd B."/>
            <person name="Jarett J.K."/>
            <person name="Geller-Mcgrath D.E."/>
            <person name="Sieber C.M."/>
            <person name="Emerson J.B."/>
            <person name="Anantharaman K."/>
            <person name="Thomas B.C."/>
            <person name="Malmstrom R."/>
            <person name="Stieglmeier M."/>
            <person name="Klingl A."/>
            <person name="Woyke T."/>
            <person name="Ryan C.M."/>
            <person name="Banfield J.F."/>
        </authorList>
    </citation>
    <scope>NUCLEOTIDE SEQUENCE [LARGE SCALE GENOMIC DNA]</scope>
    <source>
        <strain evidence="2">CG15_BIG_FIL_POST_REV_8_21_14_020_45_12</strain>
    </source>
</reference>
<feature type="transmembrane region" description="Helical" evidence="1">
    <location>
        <begin position="6"/>
        <end position="23"/>
    </location>
</feature>
<dbReference type="Proteomes" id="UP000230292">
    <property type="component" value="Unassembled WGS sequence"/>
</dbReference>
<proteinExistence type="predicted"/>
<evidence type="ECO:0000313" key="2">
    <source>
        <dbReference type="EMBL" id="PIW36600.1"/>
    </source>
</evidence>
<protein>
    <submittedName>
        <fullName evidence="2">Uncharacterized protein</fullName>
    </submittedName>
</protein>
<name>A0A2M7H2Y8_9BACT</name>
<dbReference type="AlphaFoldDB" id="A0A2M7H2Y8"/>
<evidence type="ECO:0000313" key="3">
    <source>
        <dbReference type="Proteomes" id="UP000230292"/>
    </source>
</evidence>